<dbReference type="CDD" id="cd06170">
    <property type="entry name" value="LuxR_C_like"/>
    <property type="match status" value="1"/>
</dbReference>
<dbReference type="PANTHER" id="PTHR44688:SF16">
    <property type="entry name" value="DNA-BINDING TRANSCRIPTIONAL ACTIVATOR DEVR_DOSR"/>
    <property type="match status" value="1"/>
</dbReference>
<keyword evidence="2" id="KW-0238">DNA-binding</keyword>
<dbReference type="Pfam" id="PF00196">
    <property type="entry name" value="GerE"/>
    <property type="match status" value="1"/>
</dbReference>
<dbReference type="RefSeq" id="WP_156701451.1">
    <property type="nucleotide sequence ID" value="NZ_CACRUP010000013.1"/>
</dbReference>
<proteinExistence type="predicted"/>
<evidence type="ECO:0000259" key="4">
    <source>
        <dbReference type="PROSITE" id="PS50043"/>
    </source>
</evidence>
<dbReference type="GO" id="GO:0003677">
    <property type="term" value="F:DNA binding"/>
    <property type="evidence" value="ECO:0007669"/>
    <property type="project" value="UniProtKB-KW"/>
</dbReference>
<dbReference type="PRINTS" id="PR00038">
    <property type="entry name" value="HTHLUXR"/>
</dbReference>
<dbReference type="PANTHER" id="PTHR44688">
    <property type="entry name" value="DNA-BINDING TRANSCRIPTIONAL ACTIVATOR DEVR_DOSR"/>
    <property type="match status" value="1"/>
</dbReference>
<sequence>MTKIAIETNCEIIKRGLQNILKDYEVLDFYEEGNKDFDLLIFQDKKLEDRKEDKIRIVDSRDLPLNIDYSLISLKAKESEILEAIDKSLRGYIYIEESLKEIKKTRNKKFEKIKKLTRREKYLLEALIEGKTNKDISREIYISEKTIKNNLTVLYKKLEVSGRREIIKNYREI</sequence>
<evidence type="ECO:0000256" key="2">
    <source>
        <dbReference type="ARBA" id="ARBA00023125"/>
    </source>
</evidence>
<dbReference type="AlphaFoldDB" id="A0A6N3B3N3"/>
<dbReference type="EMBL" id="CACRUP010000013">
    <property type="protein sequence ID" value="VYT97068.1"/>
    <property type="molecule type" value="Genomic_DNA"/>
</dbReference>
<keyword evidence="1" id="KW-0805">Transcription regulation</keyword>
<accession>A0A6N3B3N3</accession>
<dbReference type="Gene3D" id="3.40.50.2300">
    <property type="match status" value="1"/>
</dbReference>
<evidence type="ECO:0000313" key="5">
    <source>
        <dbReference type="EMBL" id="VYT97068.1"/>
    </source>
</evidence>
<organism evidence="5">
    <name type="scientific">Peptoniphilus gorbachii</name>
    <dbReference type="NCBI Taxonomy" id="411567"/>
    <lineage>
        <taxon>Bacteria</taxon>
        <taxon>Bacillati</taxon>
        <taxon>Bacillota</taxon>
        <taxon>Tissierellia</taxon>
        <taxon>Tissierellales</taxon>
        <taxon>Peptoniphilaceae</taxon>
        <taxon>Peptoniphilus</taxon>
    </lineage>
</organism>
<dbReference type="SUPFAM" id="SSF46894">
    <property type="entry name" value="C-terminal effector domain of the bipartite response regulators"/>
    <property type="match status" value="1"/>
</dbReference>
<reference evidence="5" key="1">
    <citation type="submission" date="2019-11" db="EMBL/GenBank/DDBJ databases">
        <authorList>
            <person name="Feng L."/>
        </authorList>
    </citation>
    <scope>NUCLEOTIDE SEQUENCE</scope>
    <source>
        <strain evidence="5">PgorbachiiLFYP46</strain>
    </source>
</reference>
<protein>
    <submittedName>
        <fullName evidence="5">Transcriptional activator protein ExaE</fullName>
    </submittedName>
</protein>
<dbReference type="SMART" id="SM00421">
    <property type="entry name" value="HTH_LUXR"/>
    <property type="match status" value="1"/>
</dbReference>
<dbReference type="PROSITE" id="PS50043">
    <property type="entry name" value="HTH_LUXR_2"/>
    <property type="match status" value="1"/>
</dbReference>
<evidence type="ECO:0000256" key="1">
    <source>
        <dbReference type="ARBA" id="ARBA00023015"/>
    </source>
</evidence>
<feature type="domain" description="HTH luxR-type" evidence="4">
    <location>
        <begin position="109"/>
        <end position="173"/>
    </location>
</feature>
<gene>
    <name evidence="5" type="primary">exaE</name>
    <name evidence="5" type="ORF">PGLFYP46_01542</name>
</gene>
<dbReference type="InterPro" id="IPR000792">
    <property type="entry name" value="Tscrpt_reg_LuxR_C"/>
</dbReference>
<keyword evidence="3" id="KW-0804">Transcription</keyword>
<evidence type="ECO:0000256" key="3">
    <source>
        <dbReference type="ARBA" id="ARBA00023163"/>
    </source>
</evidence>
<name>A0A6N3B3N3_9FIRM</name>
<dbReference type="InterPro" id="IPR016032">
    <property type="entry name" value="Sig_transdc_resp-reg_C-effctor"/>
</dbReference>
<dbReference type="GO" id="GO:0006355">
    <property type="term" value="P:regulation of DNA-templated transcription"/>
    <property type="evidence" value="ECO:0007669"/>
    <property type="project" value="InterPro"/>
</dbReference>